<accession>A0A1C6H3R9</accession>
<dbReference type="AlphaFoldDB" id="A0A1C6H3R9"/>
<proteinExistence type="predicted"/>
<dbReference type="InterPro" id="IPR017016">
    <property type="entry name" value="UCP033595"/>
</dbReference>
<dbReference type="Pfam" id="PF20124">
    <property type="entry name" value="DUF6514"/>
    <property type="match status" value="1"/>
</dbReference>
<protein>
    <submittedName>
        <fullName evidence="1">Uncharacterized protein</fullName>
    </submittedName>
</protein>
<sequence length="82" mass="9120">MCANSWQYATYEEEREHPDIGRYVTYGIAVCDGGGTVCQRIADIYTCKSSVDELAAACTRDQLSPCQLQDVVEDFLVDFSVV</sequence>
<name>A0A1C6H3R9_9FIRM</name>
<reference evidence="1" key="1">
    <citation type="submission" date="2015-09" db="EMBL/GenBank/DDBJ databases">
        <authorList>
            <consortium name="Pathogen Informatics"/>
        </authorList>
    </citation>
    <scope>NUCLEOTIDE SEQUENCE</scope>
    <source>
        <strain evidence="1">2789STDY5834896</strain>
    </source>
</reference>
<evidence type="ECO:0000313" key="1">
    <source>
        <dbReference type="EMBL" id="SCJ52098.1"/>
    </source>
</evidence>
<dbReference type="EMBL" id="FMHG01000001">
    <property type="protein sequence ID" value="SCJ52098.1"/>
    <property type="molecule type" value="Genomic_DNA"/>
</dbReference>
<organism evidence="1">
    <name type="scientific">uncultured Anaerotruncus sp</name>
    <dbReference type="NCBI Taxonomy" id="905011"/>
    <lineage>
        <taxon>Bacteria</taxon>
        <taxon>Bacillati</taxon>
        <taxon>Bacillota</taxon>
        <taxon>Clostridia</taxon>
        <taxon>Eubacteriales</taxon>
        <taxon>Oscillospiraceae</taxon>
        <taxon>Anaerotruncus</taxon>
        <taxon>environmental samples</taxon>
    </lineage>
</organism>
<gene>
    <name evidence="1" type="ORF">SAMEA3545359_00661</name>
</gene>